<dbReference type="InterPro" id="IPR036390">
    <property type="entry name" value="WH_DNA-bd_sf"/>
</dbReference>
<keyword evidence="1" id="KW-0805">Transcription regulation</keyword>
<feature type="domain" description="HTH hxlR-type" evidence="4">
    <location>
        <begin position="23"/>
        <end position="121"/>
    </location>
</feature>
<organism evidence="5 6">
    <name type="scientific">Protaetiibacter intestinalis</name>
    <dbReference type="NCBI Taxonomy" id="2419774"/>
    <lineage>
        <taxon>Bacteria</taxon>
        <taxon>Bacillati</taxon>
        <taxon>Actinomycetota</taxon>
        <taxon>Actinomycetes</taxon>
        <taxon>Micrococcales</taxon>
        <taxon>Microbacteriaceae</taxon>
        <taxon>Protaetiibacter</taxon>
    </lineage>
</organism>
<evidence type="ECO:0000256" key="3">
    <source>
        <dbReference type="ARBA" id="ARBA00023163"/>
    </source>
</evidence>
<keyword evidence="3" id="KW-0804">Transcription</keyword>
<dbReference type="OrthoDB" id="370168at2"/>
<sequence>MTVSLRELRQLPGFDDTLLTDGCPTRVVLDHVTSKWGVLVLLALSDGTHRWGELRRAVDGISEKMLAQTLRILEADGFVLRDAHPTIPPHVEYSLTERGRELTDRMLPLVEWIARDTSATFSPAAPGVPAA</sequence>
<dbReference type="EMBL" id="CP032630">
    <property type="protein sequence ID" value="AYF97608.1"/>
    <property type="molecule type" value="Genomic_DNA"/>
</dbReference>
<keyword evidence="2" id="KW-0238">DNA-binding</keyword>
<name>A0A387B796_9MICO</name>
<gene>
    <name evidence="5" type="ORF">D7I47_04585</name>
</gene>
<dbReference type="PROSITE" id="PS51118">
    <property type="entry name" value="HTH_HXLR"/>
    <property type="match status" value="1"/>
</dbReference>
<evidence type="ECO:0000256" key="1">
    <source>
        <dbReference type="ARBA" id="ARBA00023015"/>
    </source>
</evidence>
<dbReference type="RefSeq" id="WP_120761957.1">
    <property type="nucleotide sequence ID" value="NZ_CP032630.1"/>
</dbReference>
<keyword evidence="6" id="KW-1185">Reference proteome</keyword>
<dbReference type="GO" id="GO:0003677">
    <property type="term" value="F:DNA binding"/>
    <property type="evidence" value="ECO:0007669"/>
    <property type="project" value="UniProtKB-KW"/>
</dbReference>
<dbReference type="Proteomes" id="UP000278886">
    <property type="component" value="Chromosome"/>
</dbReference>
<proteinExistence type="predicted"/>
<reference evidence="6" key="1">
    <citation type="submission" date="2018-09" db="EMBL/GenBank/DDBJ databases">
        <title>Genome sequencing of strain 2DFWR-13.</title>
        <authorList>
            <person name="Heo J."/>
            <person name="Kim S.-J."/>
            <person name="Kwon S.-W."/>
        </authorList>
    </citation>
    <scope>NUCLEOTIDE SEQUENCE [LARGE SCALE GENOMIC DNA]</scope>
    <source>
        <strain evidence="6">2DFWR-13</strain>
    </source>
</reference>
<dbReference type="PANTHER" id="PTHR33204">
    <property type="entry name" value="TRANSCRIPTIONAL REGULATOR, MARR FAMILY"/>
    <property type="match status" value="1"/>
</dbReference>
<dbReference type="PANTHER" id="PTHR33204:SF37">
    <property type="entry name" value="HTH-TYPE TRANSCRIPTIONAL REGULATOR YODB"/>
    <property type="match status" value="1"/>
</dbReference>
<accession>A0A387B796</accession>
<dbReference type="InterPro" id="IPR036388">
    <property type="entry name" value="WH-like_DNA-bd_sf"/>
</dbReference>
<dbReference type="AlphaFoldDB" id="A0A387B796"/>
<dbReference type="InterPro" id="IPR002577">
    <property type="entry name" value="HTH_HxlR"/>
</dbReference>
<evidence type="ECO:0000256" key="2">
    <source>
        <dbReference type="ARBA" id="ARBA00023125"/>
    </source>
</evidence>
<dbReference type="SUPFAM" id="SSF46785">
    <property type="entry name" value="Winged helix' DNA-binding domain"/>
    <property type="match status" value="1"/>
</dbReference>
<dbReference type="Gene3D" id="1.10.10.10">
    <property type="entry name" value="Winged helix-like DNA-binding domain superfamily/Winged helix DNA-binding domain"/>
    <property type="match status" value="1"/>
</dbReference>
<evidence type="ECO:0000259" key="4">
    <source>
        <dbReference type="PROSITE" id="PS51118"/>
    </source>
</evidence>
<evidence type="ECO:0000313" key="6">
    <source>
        <dbReference type="Proteomes" id="UP000278886"/>
    </source>
</evidence>
<evidence type="ECO:0000313" key="5">
    <source>
        <dbReference type="EMBL" id="AYF97608.1"/>
    </source>
</evidence>
<protein>
    <submittedName>
        <fullName evidence="5">Transcriptional regulator</fullName>
    </submittedName>
</protein>
<dbReference type="KEGG" id="lyd:D7I47_04585"/>
<dbReference type="Pfam" id="PF01638">
    <property type="entry name" value="HxlR"/>
    <property type="match status" value="1"/>
</dbReference>